<dbReference type="EMBL" id="NXIG01000006">
    <property type="protein sequence ID" value="RXI30522.1"/>
    <property type="molecule type" value="Genomic_DNA"/>
</dbReference>
<gene>
    <name evidence="1" type="ORF">AELL_1211</name>
    <name evidence="2" type="ORF">CP962_07075</name>
</gene>
<sequence>MFIIKEKDNVEVVLKINSKENKNLESVKNRINDIVDEFNISLFLDIKIDNLVPKDEVKIEYYSRASASEKIGDNYLNFLNKFLEIGYEDGVKTVPME</sequence>
<keyword evidence="3" id="KW-1185">Reference proteome</keyword>
<evidence type="ECO:0000313" key="4">
    <source>
        <dbReference type="Proteomes" id="UP000290588"/>
    </source>
</evidence>
<reference evidence="1 3" key="2">
    <citation type="submission" date="2018-08" db="EMBL/GenBank/DDBJ databases">
        <title>Complete genome of the Arcobacter ellisii type strain LMG 26155.</title>
        <authorList>
            <person name="Miller W.G."/>
            <person name="Yee E."/>
            <person name="Bono J.L."/>
        </authorList>
    </citation>
    <scope>NUCLEOTIDE SEQUENCE [LARGE SCALE GENOMIC DNA]</scope>
    <source>
        <strain evidence="1 3">LMG 26155</strain>
    </source>
</reference>
<name>A0A347U7Q1_9BACT</name>
<dbReference type="RefSeq" id="WP_118917087.1">
    <property type="nucleotide sequence ID" value="NZ_CP032097.1"/>
</dbReference>
<evidence type="ECO:0000313" key="1">
    <source>
        <dbReference type="EMBL" id="AXX94879.1"/>
    </source>
</evidence>
<reference evidence="2 4" key="1">
    <citation type="submission" date="2017-09" db="EMBL/GenBank/DDBJ databases">
        <title>Genomics of the genus Arcobacter.</title>
        <authorList>
            <person name="Perez-Cataluna A."/>
            <person name="Figueras M.J."/>
            <person name="Salas-Masso N."/>
        </authorList>
    </citation>
    <scope>NUCLEOTIDE SEQUENCE [LARGE SCALE GENOMIC DNA]</scope>
    <source>
        <strain evidence="2 4">CECT 7837</strain>
    </source>
</reference>
<accession>A0A347U7Q1</accession>
<evidence type="ECO:0000313" key="2">
    <source>
        <dbReference type="EMBL" id="RXI30522.1"/>
    </source>
</evidence>
<dbReference type="AlphaFoldDB" id="A0A347U7Q1"/>
<evidence type="ECO:0000313" key="3">
    <source>
        <dbReference type="Proteomes" id="UP000262582"/>
    </source>
</evidence>
<dbReference type="OrthoDB" id="9872061at2"/>
<dbReference type="EMBL" id="CP032097">
    <property type="protein sequence ID" value="AXX94879.1"/>
    <property type="molecule type" value="Genomic_DNA"/>
</dbReference>
<dbReference type="Proteomes" id="UP000290588">
    <property type="component" value="Unassembled WGS sequence"/>
</dbReference>
<protein>
    <submittedName>
        <fullName evidence="2">Uncharacterized protein</fullName>
    </submittedName>
</protein>
<proteinExistence type="predicted"/>
<dbReference type="Proteomes" id="UP000262582">
    <property type="component" value="Chromosome"/>
</dbReference>
<dbReference type="KEGG" id="aell:AELL_1211"/>
<organism evidence="2 4">
    <name type="scientific">Arcobacter ellisii</name>
    <dbReference type="NCBI Taxonomy" id="913109"/>
    <lineage>
        <taxon>Bacteria</taxon>
        <taxon>Pseudomonadati</taxon>
        <taxon>Campylobacterota</taxon>
        <taxon>Epsilonproteobacteria</taxon>
        <taxon>Campylobacterales</taxon>
        <taxon>Arcobacteraceae</taxon>
        <taxon>Arcobacter</taxon>
    </lineage>
</organism>